<feature type="domain" description="DUF4982" evidence="7">
    <location>
        <begin position="626"/>
        <end position="689"/>
    </location>
</feature>
<organism evidence="9 10">
    <name type="scientific">Pedobacter frigidisoli</name>
    <dbReference type="NCBI Taxonomy" id="2530455"/>
    <lineage>
        <taxon>Bacteria</taxon>
        <taxon>Pseudomonadati</taxon>
        <taxon>Bacteroidota</taxon>
        <taxon>Sphingobacteriia</taxon>
        <taxon>Sphingobacteriales</taxon>
        <taxon>Sphingobacteriaceae</taxon>
        <taxon>Pedobacter</taxon>
    </lineage>
</organism>
<evidence type="ECO:0000259" key="5">
    <source>
        <dbReference type="Pfam" id="PF00703"/>
    </source>
</evidence>
<evidence type="ECO:0000259" key="6">
    <source>
        <dbReference type="Pfam" id="PF02836"/>
    </source>
</evidence>
<dbReference type="Gene3D" id="2.60.120.260">
    <property type="entry name" value="Galactose-binding domain-like"/>
    <property type="match status" value="1"/>
</dbReference>
<dbReference type="EMBL" id="SJSN01000008">
    <property type="protein sequence ID" value="TCD08453.1"/>
    <property type="molecule type" value="Genomic_DNA"/>
</dbReference>
<dbReference type="SUPFAM" id="SSF49303">
    <property type="entry name" value="beta-Galactosidase/glucuronidase domain"/>
    <property type="match status" value="1"/>
</dbReference>
<comment type="similarity">
    <text evidence="1">Belongs to the glycosyl hydrolase 2 family.</text>
</comment>
<feature type="domain" description="Glycoside hydrolase family 2" evidence="8">
    <location>
        <begin position="704"/>
        <end position="802"/>
    </location>
</feature>
<feature type="chain" id="PRO_5020425040" evidence="4">
    <location>
        <begin position="24"/>
        <end position="810"/>
    </location>
</feature>
<dbReference type="InterPro" id="IPR051913">
    <property type="entry name" value="GH2_Domain-Containing"/>
</dbReference>
<dbReference type="Gene3D" id="2.60.40.10">
    <property type="entry name" value="Immunoglobulins"/>
    <property type="match status" value="3"/>
</dbReference>
<dbReference type="OrthoDB" id="9801077at2"/>
<evidence type="ECO:0000256" key="1">
    <source>
        <dbReference type="ARBA" id="ARBA00007401"/>
    </source>
</evidence>
<dbReference type="Pfam" id="PF00703">
    <property type="entry name" value="Glyco_hydro_2"/>
    <property type="match status" value="1"/>
</dbReference>
<name>A0A4R0P690_9SPHI</name>
<evidence type="ECO:0000313" key="10">
    <source>
        <dbReference type="Proteomes" id="UP000291485"/>
    </source>
</evidence>
<dbReference type="RefSeq" id="WP_131558791.1">
    <property type="nucleotide sequence ID" value="NZ_SJSN01000008.1"/>
</dbReference>
<dbReference type="InterPro" id="IPR008964">
    <property type="entry name" value="Invasin/intimin_cell_adhesion"/>
</dbReference>
<proteinExistence type="inferred from homology"/>
<dbReference type="InterPro" id="IPR006101">
    <property type="entry name" value="Glyco_hydro_2"/>
</dbReference>
<keyword evidence="4" id="KW-0732">Signal</keyword>
<dbReference type="Pfam" id="PF02836">
    <property type="entry name" value="Glyco_hydro_2_C"/>
    <property type="match status" value="1"/>
</dbReference>
<dbReference type="InterPro" id="IPR008979">
    <property type="entry name" value="Galactose-bd-like_sf"/>
</dbReference>
<dbReference type="PANTHER" id="PTHR42732">
    <property type="entry name" value="BETA-GALACTOSIDASE"/>
    <property type="match status" value="1"/>
</dbReference>
<dbReference type="InterPro" id="IPR017853">
    <property type="entry name" value="GH"/>
</dbReference>
<dbReference type="GO" id="GO:0005975">
    <property type="term" value="P:carbohydrate metabolic process"/>
    <property type="evidence" value="ECO:0007669"/>
    <property type="project" value="InterPro"/>
</dbReference>
<dbReference type="SUPFAM" id="SSF49373">
    <property type="entry name" value="Invasin/intimin cell-adhesion fragments"/>
    <property type="match status" value="1"/>
</dbReference>
<feature type="domain" description="Glycoside hydrolase family 2 immunoglobulin-like beta-sandwich" evidence="5">
    <location>
        <begin position="204"/>
        <end position="299"/>
    </location>
</feature>
<dbReference type="InterPro" id="IPR036156">
    <property type="entry name" value="Beta-gal/glucu_dom_sf"/>
</dbReference>
<dbReference type="PRINTS" id="PR00132">
    <property type="entry name" value="GLHYDRLASE2"/>
</dbReference>
<protein>
    <submittedName>
        <fullName evidence="9">DUF4982 domain-containing protein</fullName>
    </submittedName>
</protein>
<feature type="domain" description="Glycoside hydrolase family 2 catalytic" evidence="6">
    <location>
        <begin position="306"/>
        <end position="573"/>
    </location>
</feature>
<dbReference type="SUPFAM" id="SSF49785">
    <property type="entry name" value="Galactose-binding domain-like"/>
    <property type="match status" value="1"/>
</dbReference>
<dbReference type="InterPro" id="IPR013783">
    <property type="entry name" value="Ig-like_fold"/>
</dbReference>
<dbReference type="InterPro" id="IPR006102">
    <property type="entry name" value="Ig-like_GH2"/>
</dbReference>
<evidence type="ECO:0000259" key="8">
    <source>
        <dbReference type="Pfam" id="PF18565"/>
    </source>
</evidence>
<feature type="signal peptide" evidence="4">
    <location>
        <begin position="1"/>
        <end position="23"/>
    </location>
</feature>
<dbReference type="Proteomes" id="UP000291485">
    <property type="component" value="Unassembled WGS sequence"/>
</dbReference>
<sequence>MLRFKTIFLTLIISSCAYLNAVAQRTEILLDEGWKFSKGSFPTAAEPNFNDKAWETVSVPHDWAISGPFDKEIDKQITAITQNGEKVASEKTGRTGALPYIGEGWYRKNLNLPILKPNQKVLLQIDGAMSEPRVYLNGKLVGQWNYGYNYFYIDITNDLKSNGNQLAIHLNNKPKSSRWYPGAGLYRNVHLIIKDEKSVDQWGITVTTPIAKKEFAKVNIKTKITGNNVRLVTQILDQSGKQIAIDTAKSFFGNEADQNIPISNPNLWSPEAPYLYTSVSSVYDGNVLKDVVKTRFGVREISYQANKGFSLNGQVRKFKGVCLHHDLGPLGTAINTAALRRQLTILKEMGCDAIRSSHNMPSPEQLELCDEMGFMFLAESFDEWAKAKVENGYHLYFDTDAEKDIVNLVKATKNHPCIVMWSSGNEVPDQFGAEGVKRAKWLQEIFHREDPTRPVTVGMDQVKATMQSGFGALLDVPGLNYRVHLYNDAYTAFPQGFILGSETASTVSSRGIYKFPVVKGFDKQYEDFQSSSYDMEYCSWSNLPDDDFVMQDDKPWVIGEFVWTGFDYLGEPTPYDTSWPSRSSYFGISDLAGLPKDRYYLYKSRWNKTEATLHILPHWNWEGREGQTTPVFVYTSYDSAELFLNGKSLGIRKKDKSSPQNRYRLMWMDVKYEPGTLKVVALDSNGKPVKEAQVKTAGKPAKIILTADRNEITADGKDLSYVTVSVVDKNGNICPTATDQLNFEVTGAGKFKAVCNGDATSLESFEMPTMKLFSGKLVVTIISDKKGGKIQLNVKGKSLTSGLIEIVSTK</sequence>
<dbReference type="PROSITE" id="PS51257">
    <property type="entry name" value="PROKAR_LIPOPROTEIN"/>
    <property type="match status" value="1"/>
</dbReference>
<dbReference type="SUPFAM" id="SSF51445">
    <property type="entry name" value="(Trans)glycosidases"/>
    <property type="match status" value="1"/>
</dbReference>
<keyword evidence="3" id="KW-0326">Glycosidase</keyword>
<dbReference type="InterPro" id="IPR032311">
    <property type="entry name" value="DUF4982"/>
</dbReference>
<dbReference type="GO" id="GO:0004553">
    <property type="term" value="F:hydrolase activity, hydrolyzing O-glycosyl compounds"/>
    <property type="evidence" value="ECO:0007669"/>
    <property type="project" value="InterPro"/>
</dbReference>
<dbReference type="Pfam" id="PF18565">
    <property type="entry name" value="Glyco_hydro2_C5"/>
    <property type="match status" value="1"/>
</dbReference>
<evidence type="ECO:0000256" key="2">
    <source>
        <dbReference type="ARBA" id="ARBA00022801"/>
    </source>
</evidence>
<keyword evidence="10" id="KW-1185">Reference proteome</keyword>
<dbReference type="InterPro" id="IPR040605">
    <property type="entry name" value="Glyco_hydro2_dom5"/>
</dbReference>
<gene>
    <name evidence="9" type="ORF">EZ449_11415</name>
</gene>
<dbReference type="Gene3D" id="3.20.20.80">
    <property type="entry name" value="Glycosidases"/>
    <property type="match status" value="1"/>
</dbReference>
<dbReference type="AlphaFoldDB" id="A0A4R0P690"/>
<dbReference type="Pfam" id="PF16355">
    <property type="entry name" value="DUF4982"/>
    <property type="match status" value="1"/>
</dbReference>
<evidence type="ECO:0000256" key="3">
    <source>
        <dbReference type="ARBA" id="ARBA00023295"/>
    </source>
</evidence>
<dbReference type="PANTHER" id="PTHR42732:SF1">
    <property type="entry name" value="BETA-MANNOSIDASE"/>
    <property type="match status" value="1"/>
</dbReference>
<keyword evidence="2" id="KW-0378">Hydrolase</keyword>
<accession>A0A4R0P690</accession>
<reference evidence="9 10" key="1">
    <citation type="submission" date="2019-02" db="EMBL/GenBank/DDBJ databases">
        <title>Pedobacter sp. RP-3-11 sp. nov., isolated from Arctic soil.</title>
        <authorList>
            <person name="Dahal R.H."/>
        </authorList>
    </citation>
    <scope>NUCLEOTIDE SEQUENCE [LARGE SCALE GENOMIC DNA]</scope>
    <source>
        <strain evidence="9 10">RP-3-11</strain>
    </source>
</reference>
<evidence type="ECO:0000313" key="9">
    <source>
        <dbReference type="EMBL" id="TCD08453.1"/>
    </source>
</evidence>
<comment type="caution">
    <text evidence="9">The sequence shown here is derived from an EMBL/GenBank/DDBJ whole genome shotgun (WGS) entry which is preliminary data.</text>
</comment>
<dbReference type="InterPro" id="IPR006103">
    <property type="entry name" value="Glyco_hydro_2_cat"/>
</dbReference>
<evidence type="ECO:0000256" key="4">
    <source>
        <dbReference type="SAM" id="SignalP"/>
    </source>
</evidence>
<evidence type="ECO:0000259" key="7">
    <source>
        <dbReference type="Pfam" id="PF16355"/>
    </source>
</evidence>